<evidence type="ECO:0000313" key="3">
    <source>
        <dbReference type="Proteomes" id="UP000245133"/>
    </source>
</evidence>
<keyword evidence="1" id="KW-0472">Membrane</keyword>
<dbReference type="Proteomes" id="UP000245133">
    <property type="component" value="Unassembled WGS sequence"/>
</dbReference>
<comment type="caution">
    <text evidence="2">The sequence shown here is derived from an EMBL/GenBank/DDBJ whole genome shotgun (WGS) entry which is preliminary data.</text>
</comment>
<dbReference type="AlphaFoldDB" id="A0A2P2DZR4"/>
<dbReference type="OrthoDB" id="330925at2"/>
<keyword evidence="1" id="KW-1133">Transmembrane helix</keyword>
<dbReference type="RefSeq" id="WP_108975592.1">
    <property type="nucleotide sequence ID" value="NZ_BFBB01000003.1"/>
</dbReference>
<proteinExistence type="predicted"/>
<protein>
    <submittedName>
        <fullName evidence="2">Uncharacterized protein</fullName>
    </submittedName>
</protein>
<keyword evidence="3" id="KW-1185">Reference proteome</keyword>
<sequence length="144" mass="16066">MEIFHKRYIQFSGAVIAFFGPVFSTGTREETKWPAQISLDILSWPIDGNMAYASNDIHFLSALTGGFLFGWGMTLFFLGTFVYKLAPDAVRKSVLYGLLSWFCLDSFGSYISGNASNVYFNIVVLLVLVGPLWRPASLSGDKRQ</sequence>
<evidence type="ECO:0000313" key="2">
    <source>
        <dbReference type="EMBL" id="GBF50119.1"/>
    </source>
</evidence>
<organism evidence="2 3">
    <name type="scientific">Leptospira ryugenii</name>
    <dbReference type="NCBI Taxonomy" id="1917863"/>
    <lineage>
        <taxon>Bacteria</taxon>
        <taxon>Pseudomonadati</taxon>
        <taxon>Spirochaetota</taxon>
        <taxon>Spirochaetia</taxon>
        <taxon>Leptospirales</taxon>
        <taxon>Leptospiraceae</taxon>
        <taxon>Leptospira</taxon>
    </lineage>
</organism>
<feature type="transmembrane region" description="Helical" evidence="1">
    <location>
        <begin position="118"/>
        <end position="136"/>
    </location>
</feature>
<accession>A0A2P2DZR4</accession>
<gene>
    <name evidence="2" type="ORF">LPTSP4_16430</name>
</gene>
<dbReference type="EMBL" id="BFBB01000003">
    <property type="protein sequence ID" value="GBF50119.1"/>
    <property type="molecule type" value="Genomic_DNA"/>
</dbReference>
<evidence type="ECO:0000256" key="1">
    <source>
        <dbReference type="SAM" id="Phobius"/>
    </source>
</evidence>
<name>A0A2P2DZR4_9LEPT</name>
<feature type="transmembrane region" description="Helical" evidence="1">
    <location>
        <begin position="57"/>
        <end position="82"/>
    </location>
</feature>
<reference evidence="2 3" key="1">
    <citation type="submission" date="2018-02" db="EMBL/GenBank/DDBJ databases">
        <title>Novel Leptospira species isolated from soil and water in Japan.</title>
        <authorList>
            <person name="Nakao R."/>
            <person name="Masuzawa T."/>
        </authorList>
    </citation>
    <scope>NUCLEOTIDE SEQUENCE [LARGE SCALE GENOMIC DNA]</scope>
    <source>
        <strain evidence="2 3">YH101</strain>
    </source>
</reference>
<keyword evidence="1" id="KW-0812">Transmembrane</keyword>